<evidence type="ECO:0000256" key="1">
    <source>
        <dbReference type="SAM" id="SignalP"/>
    </source>
</evidence>
<organism evidence="2 3">
    <name type="scientific">Allorhizobium terrae</name>
    <dbReference type="NCBI Taxonomy" id="1848972"/>
    <lineage>
        <taxon>Bacteria</taxon>
        <taxon>Pseudomonadati</taxon>
        <taxon>Pseudomonadota</taxon>
        <taxon>Alphaproteobacteria</taxon>
        <taxon>Hyphomicrobiales</taxon>
        <taxon>Rhizobiaceae</taxon>
        <taxon>Rhizobium/Agrobacterium group</taxon>
        <taxon>Allorhizobium</taxon>
    </lineage>
</organism>
<feature type="chain" id="PRO_5020529665" description="Type VI secretion system tube protein Hcp" evidence="1">
    <location>
        <begin position="25"/>
        <end position="172"/>
    </location>
</feature>
<gene>
    <name evidence="2" type="ORF">E6C51_05550</name>
</gene>
<proteinExistence type="predicted"/>
<keyword evidence="3" id="KW-1185">Reference proteome</keyword>
<evidence type="ECO:0008006" key="4">
    <source>
        <dbReference type="Google" id="ProtNLM"/>
    </source>
</evidence>
<reference evidence="2 3" key="1">
    <citation type="submission" date="2019-04" db="EMBL/GenBank/DDBJ databases">
        <title>Rhizobium terrae sp. nov., isolated from a paddy soil.</title>
        <authorList>
            <person name="Lin S.-Y."/>
            <person name="Hameed A."/>
            <person name="Huang H.-I."/>
            <person name="Young C.-C."/>
        </authorList>
    </citation>
    <scope>NUCLEOTIDE SEQUENCE [LARGE SCALE GENOMIC DNA]</scope>
    <source>
        <strain evidence="2 3">CC-HIH110</strain>
    </source>
</reference>
<evidence type="ECO:0000313" key="2">
    <source>
        <dbReference type="EMBL" id="THF52269.1"/>
    </source>
</evidence>
<evidence type="ECO:0000313" key="3">
    <source>
        <dbReference type="Proteomes" id="UP000310754"/>
    </source>
</evidence>
<sequence length="172" mass="18922">MQKRSLIPALVLILLGSTPLAARADALDGLPSDVTFLISGGSWEDPGGLDANGIVPSPKVSGGAAKQAKETRYGHYRLIAVQQPNRPGKVFLQQMQVTDSGSKPIDTIELREFSDKQVYITDIRTDDTSGRNRELGFFASVYLKTNLKMLESESWNVVIDEFGEIQVMRESH</sequence>
<comment type="caution">
    <text evidence="2">The sequence shown here is derived from an EMBL/GenBank/DDBJ whole genome shotgun (WGS) entry which is preliminary data.</text>
</comment>
<feature type="signal peptide" evidence="1">
    <location>
        <begin position="1"/>
        <end position="24"/>
    </location>
</feature>
<accession>A0A4S4A1P1</accession>
<protein>
    <recommendedName>
        <fullName evidence="4">Type VI secretion system tube protein Hcp</fullName>
    </recommendedName>
</protein>
<keyword evidence="1" id="KW-0732">Signal</keyword>
<dbReference type="EMBL" id="SSOA01000002">
    <property type="protein sequence ID" value="THF52269.1"/>
    <property type="molecule type" value="Genomic_DNA"/>
</dbReference>
<name>A0A4S4A1P1_9HYPH</name>
<dbReference type="RefSeq" id="WP_146929098.1">
    <property type="nucleotide sequence ID" value="NZ_SSOA01000002.1"/>
</dbReference>
<dbReference type="AlphaFoldDB" id="A0A4S4A1P1"/>
<dbReference type="Proteomes" id="UP000310754">
    <property type="component" value="Unassembled WGS sequence"/>
</dbReference>